<evidence type="ECO:0000313" key="2">
    <source>
        <dbReference type="EMBL" id="OIQ81307.1"/>
    </source>
</evidence>
<dbReference type="CDD" id="cd02440">
    <property type="entry name" value="AdoMet_MTases"/>
    <property type="match status" value="1"/>
</dbReference>
<proteinExistence type="predicted"/>
<keyword evidence="2" id="KW-0808">Transferase</keyword>
<dbReference type="EMBL" id="MLJW01000941">
    <property type="protein sequence ID" value="OIQ81307.1"/>
    <property type="molecule type" value="Genomic_DNA"/>
</dbReference>
<protein>
    <submittedName>
        <fullName evidence="2">Ubiquinone biosynthesis O-methyltransferase</fullName>
        <ecNumber evidence="2">2.1.1.222</ecNumber>
        <ecNumber evidence="2">2.1.1.64</ecNumber>
    </submittedName>
</protein>
<feature type="domain" description="Methyltransferase type 12" evidence="1">
    <location>
        <begin position="65"/>
        <end position="159"/>
    </location>
</feature>
<dbReference type="InterPro" id="IPR013217">
    <property type="entry name" value="Methyltransf_12"/>
</dbReference>
<accession>A0A1J5QUZ7</accession>
<dbReference type="InterPro" id="IPR029063">
    <property type="entry name" value="SAM-dependent_MTases_sf"/>
</dbReference>
<dbReference type="GO" id="GO:0061542">
    <property type="term" value="F:3-demethylubiquinol 3-O-methyltransferase activity"/>
    <property type="evidence" value="ECO:0007669"/>
    <property type="project" value="UniProtKB-EC"/>
</dbReference>
<organism evidence="2">
    <name type="scientific">mine drainage metagenome</name>
    <dbReference type="NCBI Taxonomy" id="410659"/>
    <lineage>
        <taxon>unclassified sequences</taxon>
        <taxon>metagenomes</taxon>
        <taxon>ecological metagenomes</taxon>
    </lineage>
</organism>
<comment type="caution">
    <text evidence="2">The sequence shown here is derived from an EMBL/GenBank/DDBJ whole genome shotgun (WGS) entry which is preliminary data.</text>
</comment>
<dbReference type="Gene3D" id="3.40.50.150">
    <property type="entry name" value="Vaccinia Virus protein VP39"/>
    <property type="match status" value="1"/>
</dbReference>
<dbReference type="SUPFAM" id="SSF53335">
    <property type="entry name" value="S-adenosyl-L-methionine-dependent methyltransferases"/>
    <property type="match status" value="1"/>
</dbReference>
<name>A0A1J5QUZ7_9ZZZZ</name>
<dbReference type="AlphaFoldDB" id="A0A1J5QUZ7"/>
<dbReference type="Pfam" id="PF08242">
    <property type="entry name" value="Methyltransf_12"/>
    <property type="match status" value="1"/>
</dbReference>
<keyword evidence="2" id="KW-0489">Methyltransferase</keyword>
<dbReference type="EC" id="2.1.1.222" evidence="2"/>
<gene>
    <name evidence="2" type="primary">ubiG_34</name>
    <name evidence="2" type="ORF">GALL_369230</name>
</gene>
<dbReference type="GO" id="GO:0032259">
    <property type="term" value="P:methylation"/>
    <property type="evidence" value="ECO:0007669"/>
    <property type="project" value="UniProtKB-KW"/>
</dbReference>
<evidence type="ECO:0000259" key="1">
    <source>
        <dbReference type="Pfam" id="PF08242"/>
    </source>
</evidence>
<sequence>MTLDTPDDQNSAFWDEPCGIAFAGQRGYDIDLPAGLDAFDAGYFDFYPYLRSYLDRVLADATSVVEVGLGLGTISRYMARHVERYVGIDVAGGPCRFVERSFSDRGLKGTLVTNSILEVQTKDLGEPFDAAVAIGSLHHTGNLTKAVKRLEDLVKPGGEILIMVYNEFELRRILTRPHQAVGHAITRHTQPNATWPELDEKIRAANDTDSKGRSAPFTNYSTKTTWKTISERGVEYRVTRENFRRIPVPGVRGGQIPRKWLLGLPARIVGTDLYVEGTIPAP</sequence>
<reference evidence="2" key="1">
    <citation type="submission" date="2016-10" db="EMBL/GenBank/DDBJ databases">
        <title>Sequence of Gallionella enrichment culture.</title>
        <authorList>
            <person name="Poehlein A."/>
            <person name="Muehling M."/>
            <person name="Daniel R."/>
        </authorList>
    </citation>
    <scope>NUCLEOTIDE SEQUENCE</scope>
</reference>
<keyword evidence="2" id="KW-0830">Ubiquinone</keyword>
<dbReference type="EC" id="2.1.1.64" evidence="2"/>
<dbReference type="GO" id="GO:0102208">
    <property type="term" value="F:2-polyprenyl-6-hydroxyphenol methylase activity"/>
    <property type="evidence" value="ECO:0007669"/>
    <property type="project" value="UniProtKB-EC"/>
</dbReference>